<gene>
    <name evidence="5" type="ORF">F3Y22_tig00013960pilonHSYRG00012</name>
</gene>
<dbReference type="Proteomes" id="UP000436088">
    <property type="component" value="Unassembled WGS sequence"/>
</dbReference>
<feature type="signal peptide" evidence="2">
    <location>
        <begin position="1"/>
        <end position="26"/>
    </location>
</feature>
<dbReference type="EMBL" id="VEPZ02000561">
    <property type="protein sequence ID" value="KAE8722418.1"/>
    <property type="molecule type" value="Genomic_DNA"/>
</dbReference>
<name>A0A6A3C486_HIBSY</name>
<evidence type="ECO:0000313" key="6">
    <source>
        <dbReference type="Proteomes" id="UP000436088"/>
    </source>
</evidence>
<dbReference type="InterPro" id="IPR056455">
    <property type="entry name" value="Ig-like_IP5PC_F"/>
</dbReference>
<dbReference type="SUPFAM" id="SSF56219">
    <property type="entry name" value="DNase I-like"/>
    <property type="match status" value="1"/>
</dbReference>
<dbReference type="Pfam" id="PF23755">
    <property type="entry name" value="Ig-like_IP5PC_F"/>
    <property type="match status" value="1"/>
</dbReference>
<evidence type="ECO:0000313" key="5">
    <source>
        <dbReference type="EMBL" id="KAE8722418.1"/>
    </source>
</evidence>
<feature type="domain" description="Inositol polyphosphate-related phosphatase" evidence="3">
    <location>
        <begin position="83"/>
        <end position="140"/>
    </location>
</feature>
<dbReference type="AlphaFoldDB" id="A0A6A3C486"/>
<dbReference type="Gene3D" id="3.60.10.10">
    <property type="entry name" value="Endonuclease/exonuclease/phosphatase"/>
    <property type="match status" value="1"/>
</dbReference>
<evidence type="ECO:0000259" key="4">
    <source>
        <dbReference type="Pfam" id="PF23755"/>
    </source>
</evidence>
<organism evidence="5 6">
    <name type="scientific">Hibiscus syriacus</name>
    <name type="common">Rose of Sharon</name>
    <dbReference type="NCBI Taxonomy" id="106335"/>
    <lineage>
        <taxon>Eukaryota</taxon>
        <taxon>Viridiplantae</taxon>
        <taxon>Streptophyta</taxon>
        <taxon>Embryophyta</taxon>
        <taxon>Tracheophyta</taxon>
        <taxon>Spermatophyta</taxon>
        <taxon>Magnoliopsida</taxon>
        <taxon>eudicotyledons</taxon>
        <taxon>Gunneridae</taxon>
        <taxon>Pentapetalae</taxon>
        <taxon>rosids</taxon>
        <taxon>malvids</taxon>
        <taxon>Malvales</taxon>
        <taxon>Malvaceae</taxon>
        <taxon>Malvoideae</taxon>
        <taxon>Hibiscus</taxon>
    </lineage>
</organism>
<dbReference type="PANTHER" id="PTHR11200">
    <property type="entry name" value="INOSITOL 5-PHOSPHATASE"/>
    <property type="match status" value="1"/>
</dbReference>
<keyword evidence="6" id="KW-1185">Reference proteome</keyword>
<feature type="chain" id="PRO_5025654180" evidence="2">
    <location>
        <begin position="27"/>
        <end position="248"/>
    </location>
</feature>
<dbReference type="InterPro" id="IPR000300">
    <property type="entry name" value="IPPc"/>
</dbReference>
<evidence type="ECO:0000256" key="2">
    <source>
        <dbReference type="SAM" id="SignalP"/>
    </source>
</evidence>
<reference evidence="5" key="1">
    <citation type="submission" date="2019-09" db="EMBL/GenBank/DDBJ databases">
        <title>Draft genome information of white flower Hibiscus syriacus.</title>
        <authorList>
            <person name="Kim Y.-M."/>
        </authorList>
    </citation>
    <scope>NUCLEOTIDE SEQUENCE [LARGE SCALE GENOMIC DNA]</scope>
    <source>
        <strain evidence="5">YM2019G1</strain>
    </source>
</reference>
<sequence length="248" mass="27955">MVIGVLMGFLLIIVVDVGSLLMDVMASRHSVRGWTVIPGWVSPRDLDRPFLRVDNVWLPRAPLDSSCGTMLDLCNPNLHVRAGYDSREKKRIPAWCDRVIYRDNRAGPTGECNLECPIVSSTLLYEACMDVTESDHKPVRCKFHCTIAHVDRSVRTHEFGEVMLSNKKIKAIANELHFVLETVVSTNSIILQSQDTSVIRITNKCDKDKAVYKVICDGQSTAKDEEDIAEYHPRGAFGFPHWLEVICN</sequence>
<dbReference type="InterPro" id="IPR046985">
    <property type="entry name" value="IP5"/>
</dbReference>
<dbReference type="InterPro" id="IPR036691">
    <property type="entry name" value="Endo/exonu/phosph_ase_sf"/>
</dbReference>
<dbReference type="GO" id="GO:0046856">
    <property type="term" value="P:phosphatidylinositol dephosphorylation"/>
    <property type="evidence" value="ECO:0007669"/>
    <property type="project" value="InterPro"/>
</dbReference>
<dbReference type="Pfam" id="PF22669">
    <property type="entry name" value="Exo_endo_phos2"/>
    <property type="match status" value="1"/>
</dbReference>
<dbReference type="GO" id="GO:0004439">
    <property type="term" value="F:phosphatidylinositol-4,5-bisphosphate 5-phosphatase activity"/>
    <property type="evidence" value="ECO:0007669"/>
    <property type="project" value="TreeGrafter"/>
</dbReference>
<evidence type="ECO:0000259" key="3">
    <source>
        <dbReference type="Pfam" id="PF22669"/>
    </source>
</evidence>
<proteinExistence type="inferred from homology"/>
<protein>
    <submittedName>
        <fullName evidence="5">Uncharacterized protein</fullName>
    </submittedName>
</protein>
<accession>A0A6A3C486</accession>
<dbReference type="PANTHER" id="PTHR11200:SF261">
    <property type="entry name" value="TYPE I INOSITOL POLYPHOSPHATE 5-PHOSPHATASE 12"/>
    <property type="match status" value="1"/>
</dbReference>
<comment type="caution">
    <text evidence="5">The sequence shown here is derived from an EMBL/GenBank/DDBJ whole genome shotgun (WGS) entry which is preliminary data.</text>
</comment>
<evidence type="ECO:0000256" key="1">
    <source>
        <dbReference type="ARBA" id="ARBA00010768"/>
    </source>
</evidence>
<feature type="domain" description="IP5PC-F immunoglobulin-like" evidence="4">
    <location>
        <begin position="181"/>
        <end position="246"/>
    </location>
</feature>
<keyword evidence="2" id="KW-0732">Signal</keyword>
<comment type="similarity">
    <text evidence="1">Belongs to the inositol polyphosphate 5-phosphatase family.</text>
</comment>